<dbReference type="Pfam" id="PF04225">
    <property type="entry name" value="LysM_OapA"/>
    <property type="match status" value="1"/>
</dbReference>
<dbReference type="CDD" id="cd00118">
    <property type="entry name" value="LysM"/>
    <property type="match status" value="1"/>
</dbReference>
<name>A0A090U4H7_9VIBR</name>
<evidence type="ECO:0000256" key="1">
    <source>
        <dbReference type="SAM" id="Phobius"/>
    </source>
</evidence>
<evidence type="ECO:0000313" key="3">
    <source>
        <dbReference type="EMBL" id="GAL37802.1"/>
    </source>
</evidence>
<comment type="caution">
    <text evidence="3">The sequence shown here is derived from an EMBL/GenBank/DDBJ whole genome shotgun (WGS) entry which is preliminary data.</text>
</comment>
<dbReference type="Gene3D" id="3.10.450.350">
    <property type="match status" value="1"/>
</dbReference>
<dbReference type="Pfam" id="PF08525">
    <property type="entry name" value="OapA_N"/>
    <property type="match status" value="1"/>
</dbReference>
<keyword evidence="4" id="KW-1185">Reference proteome</keyword>
<reference evidence="3 4" key="1">
    <citation type="submission" date="2014-09" db="EMBL/GenBank/DDBJ databases">
        <title>Vibrio maritimus JCM 19240. (C210) whole genome shotgun sequence.</title>
        <authorList>
            <person name="Sawabe T."/>
            <person name="Meirelles P."/>
            <person name="Nakanishi M."/>
            <person name="Sayaka M."/>
            <person name="Hattori M."/>
            <person name="Ohkuma M."/>
        </authorList>
    </citation>
    <scope>NUCLEOTIDE SEQUENCE [LARGE SCALE GENOMIC DNA]</scope>
    <source>
        <strain evidence="3 4">JCM 19240</strain>
    </source>
</reference>
<keyword evidence="1" id="KW-0812">Transmembrane</keyword>
<reference evidence="3 4" key="2">
    <citation type="submission" date="2014-09" db="EMBL/GenBank/DDBJ databases">
        <authorList>
            <consortium name="NBRP consortium"/>
            <person name="Sawabe T."/>
            <person name="Meirelles P."/>
            <person name="Nakanishi M."/>
            <person name="Sayaka M."/>
            <person name="Hattori M."/>
            <person name="Ohkuma M."/>
        </authorList>
    </citation>
    <scope>NUCLEOTIDE SEQUENCE [LARGE SCALE GENOMIC DNA]</scope>
    <source>
        <strain evidence="3 4">JCM 19240</strain>
    </source>
</reference>
<sequence length="198" mass="22825">MNRRHRKKQKVDHVQVLKEKWQALDLSRLKQIDFSRLFAIRDKAKAFWHRLPRLHRRILSVLIPVVVVLLLLPGQKAEAPQATPTNQRVAVSVNTAPLSEQSSQVSVEERVETDWREYTVKKGDTLARVFRTNQLSMADLNALARIEGSDKPLSRIKQGQLIRFKFNEEGSLDILQIERGDQSIMFFRLSDGGFGRSK</sequence>
<dbReference type="EMBL" id="BBMT01000021">
    <property type="protein sequence ID" value="GAL37802.1"/>
    <property type="molecule type" value="Genomic_DNA"/>
</dbReference>
<dbReference type="InterPro" id="IPR007340">
    <property type="entry name" value="LysM_Opacity-associatedA"/>
</dbReference>
<keyword evidence="1" id="KW-0472">Membrane</keyword>
<evidence type="ECO:0000313" key="4">
    <source>
        <dbReference type="Proteomes" id="UP000029224"/>
    </source>
</evidence>
<dbReference type="AlphaFoldDB" id="A0A090U4H7"/>
<proteinExistence type="predicted"/>
<evidence type="ECO:0000259" key="2">
    <source>
        <dbReference type="PROSITE" id="PS51782"/>
    </source>
</evidence>
<dbReference type="Proteomes" id="UP000029224">
    <property type="component" value="Unassembled WGS sequence"/>
</dbReference>
<keyword evidence="1" id="KW-1133">Transmembrane helix</keyword>
<dbReference type="InterPro" id="IPR018392">
    <property type="entry name" value="LysM"/>
</dbReference>
<dbReference type="OrthoDB" id="6398769at2"/>
<gene>
    <name evidence="3" type="ORF">JCM19240_6718</name>
</gene>
<feature type="transmembrane region" description="Helical" evidence="1">
    <location>
        <begin position="58"/>
        <end position="74"/>
    </location>
</feature>
<dbReference type="GO" id="GO:0042834">
    <property type="term" value="F:peptidoglycan binding"/>
    <property type="evidence" value="ECO:0007669"/>
    <property type="project" value="InterPro"/>
</dbReference>
<dbReference type="PROSITE" id="PS51782">
    <property type="entry name" value="LYSM"/>
    <property type="match status" value="1"/>
</dbReference>
<feature type="domain" description="LysM" evidence="2">
    <location>
        <begin position="116"/>
        <end position="164"/>
    </location>
</feature>
<accession>A0A090U4H7</accession>
<organism evidence="3 4">
    <name type="scientific">Vibrio maritimus</name>
    <dbReference type="NCBI Taxonomy" id="990268"/>
    <lineage>
        <taxon>Bacteria</taxon>
        <taxon>Pseudomonadati</taxon>
        <taxon>Pseudomonadota</taxon>
        <taxon>Gammaproteobacteria</taxon>
        <taxon>Vibrionales</taxon>
        <taxon>Vibrionaceae</taxon>
        <taxon>Vibrio</taxon>
    </lineage>
</organism>
<dbReference type="InterPro" id="IPR013731">
    <property type="entry name" value="OapA_N"/>
</dbReference>
<protein>
    <submittedName>
        <fullName evidence="3">Putative cell envelope opacity-associated protein A</fullName>
    </submittedName>
</protein>